<protein>
    <submittedName>
        <fullName evidence="1">Uncharacterized protein</fullName>
    </submittedName>
</protein>
<dbReference type="AlphaFoldDB" id="A0A0A8ZH55"/>
<name>A0A0A8ZH55_ARUDO</name>
<proteinExistence type="predicted"/>
<reference evidence="1" key="2">
    <citation type="journal article" date="2015" name="Data Brief">
        <title>Shoot transcriptome of the giant reed, Arundo donax.</title>
        <authorList>
            <person name="Barrero R.A."/>
            <person name="Guerrero F.D."/>
            <person name="Moolhuijzen P."/>
            <person name="Goolsby J.A."/>
            <person name="Tidwell J."/>
            <person name="Bellgard S.E."/>
            <person name="Bellgard M.I."/>
        </authorList>
    </citation>
    <scope>NUCLEOTIDE SEQUENCE</scope>
    <source>
        <tissue evidence="1">Shoot tissue taken approximately 20 cm above the soil surface</tissue>
    </source>
</reference>
<reference evidence="1" key="1">
    <citation type="submission" date="2014-09" db="EMBL/GenBank/DDBJ databases">
        <authorList>
            <person name="Magalhaes I.L.F."/>
            <person name="Oliveira U."/>
            <person name="Santos F.R."/>
            <person name="Vidigal T.H.D.A."/>
            <person name="Brescovit A.D."/>
            <person name="Santos A.J."/>
        </authorList>
    </citation>
    <scope>NUCLEOTIDE SEQUENCE</scope>
    <source>
        <tissue evidence="1">Shoot tissue taken approximately 20 cm above the soil surface</tissue>
    </source>
</reference>
<organism evidence="1">
    <name type="scientific">Arundo donax</name>
    <name type="common">Giant reed</name>
    <name type="synonym">Donax arundinaceus</name>
    <dbReference type="NCBI Taxonomy" id="35708"/>
    <lineage>
        <taxon>Eukaryota</taxon>
        <taxon>Viridiplantae</taxon>
        <taxon>Streptophyta</taxon>
        <taxon>Embryophyta</taxon>
        <taxon>Tracheophyta</taxon>
        <taxon>Spermatophyta</taxon>
        <taxon>Magnoliopsida</taxon>
        <taxon>Liliopsida</taxon>
        <taxon>Poales</taxon>
        <taxon>Poaceae</taxon>
        <taxon>PACMAD clade</taxon>
        <taxon>Arundinoideae</taxon>
        <taxon>Arundineae</taxon>
        <taxon>Arundo</taxon>
    </lineage>
</organism>
<sequence>MITSRIIILQFHAQPPPVASLKSSAWHMVGELFADSRTGMISFANIHPPIEYCRHVPQNTIYHGFSYT</sequence>
<accession>A0A0A8ZH55</accession>
<evidence type="ECO:0000313" key="1">
    <source>
        <dbReference type="EMBL" id="JAD38734.1"/>
    </source>
</evidence>
<dbReference type="EMBL" id="GBRH01259161">
    <property type="protein sequence ID" value="JAD38734.1"/>
    <property type="molecule type" value="Transcribed_RNA"/>
</dbReference>